<evidence type="ECO:0000313" key="2">
    <source>
        <dbReference type="EMBL" id="MDA2808968.1"/>
    </source>
</evidence>
<comment type="caution">
    <text evidence="2">The sequence shown here is derived from an EMBL/GenBank/DDBJ whole genome shotgun (WGS) entry which is preliminary data.</text>
</comment>
<evidence type="ECO:0000256" key="1">
    <source>
        <dbReference type="SAM" id="MobiDB-lite"/>
    </source>
</evidence>
<sequence>MSVTDAAPRLEGDSYSRFVELALRYTRWGLGYTSDGTALLFTAAHGGHDVGFSCRDLDVFAACSPPPTAAWPTCPGPVSAATSTPTSAGPPTARPTTSAP</sequence>
<keyword evidence="3" id="KW-1185">Reference proteome</keyword>
<dbReference type="EMBL" id="JAQFWP010000123">
    <property type="protein sequence ID" value="MDA2808968.1"/>
    <property type="molecule type" value="Genomic_DNA"/>
</dbReference>
<organism evidence="2 3">
    <name type="scientific">Nocardiopsis suaedae</name>
    <dbReference type="NCBI Taxonomy" id="3018444"/>
    <lineage>
        <taxon>Bacteria</taxon>
        <taxon>Bacillati</taxon>
        <taxon>Actinomycetota</taxon>
        <taxon>Actinomycetes</taxon>
        <taxon>Streptosporangiales</taxon>
        <taxon>Nocardiopsidaceae</taxon>
        <taxon>Nocardiopsis</taxon>
    </lineage>
</organism>
<reference evidence="2" key="1">
    <citation type="submission" date="2023-01" db="EMBL/GenBank/DDBJ databases">
        <title>Draft genome sequence of Nocardiopsis sp. LSu2-4 isolated from halophytes.</title>
        <authorList>
            <person name="Duangmal K."/>
            <person name="Chantavorakit T."/>
        </authorList>
    </citation>
    <scope>NUCLEOTIDE SEQUENCE</scope>
    <source>
        <strain evidence="2">LSu2-4</strain>
    </source>
</reference>
<proteinExistence type="predicted"/>
<accession>A0ABT4TWA2</accession>
<evidence type="ECO:0000313" key="3">
    <source>
        <dbReference type="Proteomes" id="UP001165685"/>
    </source>
</evidence>
<dbReference type="RefSeq" id="WP_270681551.1">
    <property type="nucleotide sequence ID" value="NZ_JAQFWP010000123.1"/>
</dbReference>
<feature type="region of interest" description="Disordered" evidence="1">
    <location>
        <begin position="74"/>
        <end position="100"/>
    </location>
</feature>
<gene>
    <name evidence="2" type="ORF">O4U47_30970</name>
</gene>
<dbReference type="Proteomes" id="UP001165685">
    <property type="component" value="Unassembled WGS sequence"/>
</dbReference>
<protein>
    <submittedName>
        <fullName evidence="2">Uncharacterized protein</fullName>
    </submittedName>
</protein>
<feature type="compositionally biased region" description="Low complexity" evidence="1">
    <location>
        <begin position="76"/>
        <end position="100"/>
    </location>
</feature>
<name>A0ABT4TWA2_9ACTN</name>